<sequence>MDQPVTGWWRSNAVALGAVLVLVPATYAAMAWNEWSETLQGTPTQPILLQPGESTEYVGATIGPVAAEYGEFPDAPQGGKVITVEIQIDPAGAEFACSTPELHETGGLERQWSYTTDLGREWDDDLHTGCDSELTEPYAITVDYLVAEDVSGPFTVWLASKPGLPEFVSAVVDP</sequence>
<gene>
    <name evidence="1" type="ORF">IF188_02985</name>
</gene>
<name>A0ABR8NJ05_9MICO</name>
<organism evidence="1 2">
    <name type="scientific">Microbacterium helvum</name>
    <dbReference type="NCBI Taxonomy" id="2773713"/>
    <lineage>
        <taxon>Bacteria</taxon>
        <taxon>Bacillati</taxon>
        <taxon>Actinomycetota</taxon>
        <taxon>Actinomycetes</taxon>
        <taxon>Micrococcales</taxon>
        <taxon>Microbacteriaceae</taxon>
        <taxon>Microbacterium</taxon>
    </lineage>
</organism>
<reference evidence="1 2" key="1">
    <citation type="submission" date="2020-09" db="EMBL/GenBank/DDBJ databases">
        <title>Isolation and identification of active actinomycetes.</title>
        <authorList>
            <person name="Li X."/>
        </authorList>
    </citation>
    <scope>NUCLEOTIDE SEQUENCE [LARGE SCALE GENOMIC DNA]</scope>
    <source>
        <strain evidence="1 2">NEAU-LLC</strain>
    </source>
</reference>
<dbReference type="RefSeq" id="WP_191170256.1">
    <property type="nucleotide sequence ID" value="NZ_JACXZS010000001.1"/>
</dbReference>
<evidence type="ECO:0008006" key="3">
    <source>
        <dbReference type="Google" id="ProtNLM"/>
    </source>
</evidence>
<evidence type="ECO:0000313" key="2">
    <source>
        <dbReference type="Proteomes" id="UP000598426"/>
    </source>
</evidence>
<protein>
    <recommendedName>
        <fullName evidence="3">DUF4352 domain-containing protein</fullName>
    </recommendedName>
</protein>
<evidence type="ECO:0000313" key="1">
    <source>
        <dbReference type="EMBL" id="MBD3940662.1"/>
    </source>
</evidence>
<keyword evidence="2" id="KW-1185">Reference proteome</keyword>
<proteinExistence type="predicted"/>
<dbReference type="Proteomes" id="UP000598426">
    <property type="component" value="Unassembled WGS sequence"/>
</dbReference>
<accession>A0ABR8NJ05</accession>
<comment type="caution">
    <text evidence="1">The sequence shown here is derived from an EMBL/GenBank/DDBJ whole genome shotgun (WGS) entry which is preliminary data.</text>
</comment>
<dbReference type="EMBL" id="JACXZS010000001">
    <property type="protein sequence ID" value="MBD3940662.1"/>
    <property type="molecule type" value="Genomic_DNA"/>
</dbReference>